<evidence type="ECO:0000256" key="3">
    <source>
        <dbReference type="ARBA" id="ARBA00022490"/>
    </source>
</evidence>
<feature type="binding site" description="in other chain" evidence="9">
    <location>
        <position position="234"/>
    </location>
    <ligand>
        <name>substrate</name>
        <note>ligand shared between dimeric partners</note>
    </ligand>
</feature>
<dbReference type="PANTHER" id="PTHR13697:SF52">
    <property type="entry name" value="ATP-DEPENDENT 6-PHOSPHOFRUCTOKINASE 3"/>
    <property type="match status" value="1"/>
</dbReference>
<sequence>MKKIVINTGGGDAPGLNAVIRALVLSAIQRGWEVYGSRFGYMGLIDYSNLIHLDRNAVRGITHLGGTILGTTNKGDPFSYPVKTSGGFQMEDLSSKVVDNFNKFGFDALIAIGGDGSLRIAHKFYELGIPVIGVPKTIDNDLSNTVITFGFDTAVTTATEALDKLHSTAEAHERVMVVEVMGRYAGWIALNSGVSATADVILIPEIPFDIEKVCQKIMDRELHGRHFGIVVVAEGATPKGGTMSTTSEEVEVGRQEVHLGGIAEKVAQQIHQITGKDCRSIVLGHLQRGGSPTTWDRLIALRFGAAAVRLVEQETFGVMVALAPPTIKAVPLKEAVERTKLVPLDSDTVLTARELGICLGD</sequence>
<dbReference type="EC" id="2.7.1.11" evidence="9"/>
<protein>
    <recommendedName>
        <fullName evidence="9">ATP-dependent 6-phosphofructokinase</fullName>
        <shortName evidence="9">ATP-PFK</shortName>
        <shortName evidence="9">Phosphofructokinase</shortName>
        <ecNumber evidence="9">2.7.1.11</ecNumber>
    </recommendedName>
    <alternativeName>
        <fullName evidence="9">Phosphohexokinase</fullName>
    </alternativeName>
</protein>
<evidence type="ECO:0000256" key="4">
    <source>
        <dbReference type="ARBA" id="ARBA00022679"/>
    </source>
</evidence>
<keyword evidence="12" id="KW-1185">Reference proteome</keyword>
<feature type="binding site" evidence="9">
    <location>
        <position position="115"/>
    </location>
    <ligand>
        <name>Mg(2+)</name>
        <dbReference type="ChEBI" id="CHEBI:18420"/>
        <note>catalytic</note>
    </ligand>
</feature>
<feature type="binding site" evidence="9">
    <location>
        <begin position="114"/>
        <end position="117"/>
    </location>
    <ligand>
        <name>ATP</name>
        <dbReference type="ChEBI" id="CHEBI:30616"/>
    </ligand>
</feature>
<feature type="binding site" evidence="9">
    <location>
        <position position="279"/>
    </location>
    <ligand>
        <name>substrate</name>
        <note>ligand shared between dimeric partners</note>
    </ligand>
</feature>
<keyword evidence="9" id="KW-0067">ATP-binding</keyword>
<evidence type="ECO:0000256" key="6">
    <source>
        <dbReference type="ARBA" id="ARBA00022777"/>
    </source>
</evidence>
<keyword evidence="5 9" id="KW-0479">Metal-binding</keyword>
<keyword evidence="9" id="KW-0547">Nucleotide-binding</keyword>
<dbReference type="PANTHER" id="PTHR13697">
    <property type="entry name" value="PHOSPHOFRUCTOKINASE"/>
    <property type="match status" value="1"/>
</dbReference>
<evidence type="ECO:0000313" key="12">
    <source>
        <dbReference type="Proteomes" id="UP001594351"/>
    </source>
</evidence>
<comment type="catalytic activity">
    <reaction evidence="9">
        <text>beta-D-fructose 6-phosphate + ATP = beta-D-fructose 1,6-bisphosphate + ADP + H(+)</text>
        <dbReference type="Rhea" id="RHEA:16109"/>
        <dbReference type="ChEBI" id="CHEBI:15378"/>
        <dbReference type="ChEBI" id="CHEBI:30616"/>
        <dbReference type="ChEBI" id="CHEBI:32966"/>
        <dbReference type="ChEBI" id="CHEBI:57634"/>
        <dbReference type="ChEBI" id="CHEBI:456216"/>
        <dbReference type="EC" id="2.7.1.11"/>
    </reaction>
</comment>
<dbReference type="InterPro" id="IPR015912">
    <property type="entry name" value="Phosphofructokinase_CS"/>
</dbReference>
<comment type="subcellular location">
    <subcellularLocation>
        <location evidence="9">Cytoplasm</location>
    </subcellularLocation>
</comment>
<dbReference type="NCBIfam" id="NF002872">
    <property type="entry name" value="PRK03202.1"/>
    <property type="match status" value="1"/>
</dbReference>
<proteinExistence type="inferred from homology"/>
<name>A0ABV6Z5F2_UNCC1</name>
<keyword evidence="8 9" id="KW-0324">Glycolysis</keyword>
<organism evidence="11 12">
    <name type="scientific">candidate division CSSED10-310 bacterium</name>
    <dbReference type="NCBI Taxonomy" id="2855610"/>
    <lineage>
        <taxon>Bacteria</taxon>
        <taxon>Bacteria division CSSED10-310</taxon>
    </lineage>
</organism>
<evidence type="ECO:0000259" key="10">
    <source>
        <dbReference type="Pfam" id="PF00365"/>
    </source>
</evidence>
<dbReference type="PRINTS" id="PR00476">
    <property type="entry name" value="PHFRCTKINASE"/>
</dbReference>
<keyword evidence="6 9" id="KW-0418">Kinase</keyword>
<feature type="domain" description="Phosphofructokinase" evidence="10">
    <location>
        <begin position="3"/>
        <end position="310"/>
    </location>
</feature>
<dbReference type="InterPro" id="IPR012829">
    <property type="entry name" value="Phosphofructokinase_III"/>
</dbReference>
<dbReference type="EMBL" id="JBHPBY010000568">
    <property type="protein sequence ID" value="MFC1853671.1"/>
    <property type="molecule type" value="Genomic_DNA"/>
</dbReference>
<comment type="cofactor">
    <cofactor evidence="1 9">
        <name>Mg(2+)</name>
        <dbReference type="ChEBI" id="CHEBI:18420"/>
    </cofactor>
</comment>
<feature type="binding site" description="in other chain" evidence="9">
    <location>
        <begin position="285"/>
        <end position="288"/>
    </location>
    <ligand>
        <name>substrate</name>
        <note>ligand shared between dimeric partners</note>
    </ligand>
</feature>
<dbReference type="Gene3D" id="3.40.50.450">
    <property type="match status" value="1"/>
</dbReference>
<evidence type="ECO:0000256" key="8">
    <source>
        <dbReference type="ARBA" id="ARBA00023152"/>
    </source>
</evidence>
<dbReference type="NCBIfam" id="TIGR02483">
    <property type="entry name" value="PFK_mixed"/>
    <property type="match status" value="1"/>
</dbReference>
<comment type="similarity">
    <text evidence="9">Belongs to the phosphofructokinase type A (PFKA) family. Mixed-substrate PFK group III subfamily.</text>
</comment>
<feature type="binding site" description="in other chain" evidence="9">
    <location>
        <begin position="137"/>
        <end position="139"/>
    </location>
    <ligand>
        <name>substrate</name>
        <note>ligand shared between dimeric partners</note>
    </ligand>
</feature>
<keyword evidence="4 9" id="KW-0808">Transferase</keyword>
<comment type="subunit">
    <text evidence="9">Homodimer or homotetramer.</text>
</comment>
<comment type="caution">
    <text evidence="11">The sequence shown here is derived from an EMBL/GenBank/DDBJ whole genome shotgun (WGS) entry which is preliminary data.</text>
</comment>
<dbReference type="InterPro" id="IPR012003">
    <property type="entry name" value="ATP_PFK_prok-type"/>
</dbReference>
<comment type="function">
    <text evidence="9">Catalyzes the phosphorylation of D-fructose 6-phosphate to fructose 1,6-bisphosphate by ATP, the first committing step of glycolysis.</text>
</comment>
<feature type="binding site" evidence="9">
    <location>
        <begin position="74"/>
        <end position="75"/>
    </location>
    <ligand>
        <name>ATP</name>
        <dbReference type="ChEBI" id="CHEBI:30616"/>
    </ligand>
</feature>
<reference evidence="11 12" key="1">
    <citation type="submission" date="2024-09" db="EMBL/GenBank/DDBJ databases">
        <title>Laminarin stimulates single cell rates of sulfate reduction while oxygen inhibits transcriptomic activity in coastal marine sediment.</title>
        <authorList>
            <person name="Lindsay M."/>
            <person name="Orcutt B."/>
            <person name="Emerson D."/>
            <person name="Stepanauskas R."/>
            <person name="D'Angelo T."/>
        </authorList>
    </citation>
    <scope>NUCLEOTIDE SEQUENCE [LARGE SCALE GENOMIC DNA]</scope>
    <source>
        <strain evidence="11">SAG AM-311-K15</strain>
    </source>
</reference>
<evidence type="ECO:0000313" key="11">
    <source>
        <dbReference type="EMBL" id="MFC1853671.1"/>
    </source>
</evidence>
<keyword evidence="7 9" id="KW-0460">Magnesium</keyword>
<dbReference type="GO" id="GO:0016740">
    <property type="term" value="F:transferase activity"/>
    <property type="evidence" value="ECO:0007669"/>
    <property type="project" value="UniProtKB-KW"/>
</dbReference>
<dbReference type="Pfam" id="PF00365">
    <property type="entry name" value="PFK"/>
    <property type="match status" value="1"/>
</dbReference>
<evidence type="ECO:0000256" key="1">
    <source>
        <dbReference type="ARBA" id="ARBA00001946"/>
    </source>
</evidence>
<dbReference type="PROSITE" id="PS00433">
    <property type="entry name" value="PHOSPHOFRUCTOKINASE"/>
    <property type="match status" value="1"/>
</dbReference>
<feature type="active site" description="Proton acceptor" evidence="9">
    <location>
        <position position="139"/>
    </location>
</feature>
<feature type="binding site" description="in other chain" evidence="9">
    <location>
        <begin position="181"/>
        <end position="183"/>
    </location>
    <ligand>
        <name>substrate</name>
        <note>ligand shared between dimeric partners</note>
    </ligand>
</feature>
<gene>
    <name evidence="9" type="primary">pfkA</name>
    <name evidence="11" type="ORF">ACFL27_26100</name>
</gene>
<evidence type="ECO:0000256" key="7">
    <source>
        <dbReference type="ARBA" id="ARBA00022842"/>
    </source>
</evidence>
<feature type="site" description="Important for substrate specificity; cannot use PPi as phosphoryl donor" evidence="9">
    <location>
        <position position="116"/>
    </location>
</feature>
<keyword evidence="3 9" id="KW-0963">Cytoplasm</keyword>
<dbReference type="InterPro" id="IPR022953">
    <property type="entry name" value="ATP_PFK"/>
</dbReference>
<dbReference type="Proteomes" id="UP001594351">
    <property type="component" value="Unassembled WGS sequence"/>
</dbReference>
<feature type="binding site" evidence="9">
    <location>
        <position position="174"/>
    </location>
    <ligand>
        <name>substrate</name>
        <note>ligand shared between dimeric partners</note>
    </ligand>
</feature>
<dbReference type="InterPro" id="IPR035966">
    <property type="entry name" value="PKF_sf"/>
</dbReference>
<dbReference type="Gene3D" id="3.40.50.460">
    <property type="entry name" value="Phosphofructokinase domain"/>
    <property type="match status" value="1"/>
</dbReference>
<evidence type="ECO:0000256" key="2">
    <source>
        <dbReference type="ARBA" id="ARBA00004679"/>
    </source>
</evidence>
<dbReference type="InterPro" id="IPR000023">
    <property type="entry name" value="Phosphofructokinase_dom"/>
</dbReference>
<comment type="caution">
    <text evidence="9">Lacks conserved residue(s) required for the propagation of feature annotation.</text>
</comment>
<evidence type="ECO:0000256" key="5">
    <source>
        <dbReference type="ARBA" id="ARBA00022723"/>
    </source>
</evidence>
<dbReference type="PIRSF" id="PIRSF000532">
    <property type="entry name" value="ATP_PFK_prok"/>
    <property type="match status" value="1"/>
</dbReference>
<dbReference type="SUPFAM" id="SSF53784">
    <property type="entry name" value="Phosphofructokinase"/>
    <property type="match status" value="1"/>
</dbReference>
<feature type="binding site" evidence="9">
    <location>
        <position position="11"/>
    </location>
    <ligand>
        <name>ATP</name>
        <dbReference type="ChEBI" id="CHEBI:30616"/>
    </ligand>
</feature>
<comment type="pathway">
    <text evidence="2 9">Carbohydrate degradation; glycolysis; D-glyceraldehyde 3-phosphate and glycerone phosphate from D-glucose: step 3/4.</text>
</comment>
<dbReference type="HAMAP" id="MF_01976">
    <property type="entry name" value="Phosphofructokinase_III"/>
    <property type="match status" value="1"/>
</dbReference>
<accession>A0ABV6Z5F2</accession>
<evidence type="ECO:0000256" key="9">
    <source>
        <dbReference type="HAMAP-Rule" id="MF_01976"/>
    </source>
</evidence>